<dbReference type="Gene3D" id="3.40.50.1820">
    <property type="entry name" value="alpha/beta hydrolase"/>
    <property type="match status" value="1"/>
</dbReference>
<keyword evidence="2" id="KW-1185">Reference proteome</keyword>
<evidence type="ECO:0000313" key="2">
    <source>
        <dbReference type="Proteomes" id="UP001597478"/>
    </source>
</evidence>
<keyword evidence="1" id="KW-0378">Hydrolase</keyword>
<gene>
    <name evidence="1" type="ORF">ACFS2C_15705</name>
</gene>
<dbReference type="InterPro" id="IPR000073">
    <property type="entry name" value="AB_hydrolase_1"/>
</dbReference>
<comment type="caution">
    <text evidence="1">The sequence shown here is derived from an EMBL/GenBank/DDBJ whole genome shotgun (WGS) entry which is preliminary data.</text>
</comment>
<evidence type="ECO:0000313" key="1">
    <source>
        <dbReference type="EMBL" id="MFD2800837.1"/>
    </source>
</evidence>
<proteinExistence type="predicted"/>
<dbReference type="GO" id="GO:0016787">
    <property type="term" value="F:hydrolase activity"/>
    <property type="evidence" value="ECO:0007669"/>
    <property type="project" value="UniProtKB-KW"/>
</dbReference>
<protein>
    <submittedName>
        <fullName evidence="1">Alpha/beta fold hydrolase</fullName>
    </submittedName>
</protein>
<accession>A0ABW5WAS4</accession>
<name>A0ABW5WAS4_9PSEU</name>
<dbReference type="EMBL" id="JBHUOF010000021">
    <property type="protein sequence ID" value="MFD2800837.1"/>
    <property type="molecule type" value="Genomic_DNA"/>
</dbReference>
<sequence length="274" mass="29271">MPEPAVSHGTLHGGMPYLRLGTGPPLLFLPGITPHHREPRGVDRRFQLQQLRYLAARRQVWWVNRRPGLPAHVTMEELARDYADSVHLVRFGEPIDVVEVSTGGSVALQLAADHPGLVRRLVVVSAACRLGPHGRTAQRRAAESLRAGRPRRAAASLVGTSGIGPLSGVVLGGVGWALGRAVVGDGDPDLLAMLEAEDGFDLEPRLGEITAPTLVVGGERDRFYGRDLLARTAARIPGGTLKVYPRTGHLTTTRRDAAEAALGFLGADARAGDE</sequence>
<organism evidence="1 2">
    <name type="scientific">Prauserella oleivorans</name>
    <dbReference type="NCBI Taxonomy" id="1478153"/>
    <lineage>
        <taxon>Bacteria</taxon>
        <taxon>Bacillati</taxon>
        <taxon>Actinomycetota</taxon>
        <taxon>Actinomycetes</taxon>
        <taxon>Pseudonocardiales</taxon>
        <taxon>Pseudonocardiaceae</taxon>
        <taxon>Prauserella</taxon>
    </lineage>
</organism>
<dbReference type="Proteomes" id="UP001597478">
    <property type="component" value="Unassembled WGS sequence"/>
</dbReference>
<reference evidence="2" key="1">
    <citation type="journal article" date="2019" name="Int. J. Syst. Evol. Microbiol.">
        <title>The Global Catalogue of Microorganisms (GCM) 10K type strain sequencing project: providing services to taxonomists for standard genome sequencing and annotation.</title>
        <authorList>
            <consortium name="The Broad Institute Genomics Platform"/>
            <consortium name="The Broad Institute Genome Sequencing Center for Infectious Disease"/>
            <person name="Wu L."/>
            <person name="Ma J."/>
        </authorList>
    </citation>
    <scope>NUCLEOTIDE SEQUENCE [LARGE SCALE GENOMIC DNA]</scope>
    <source>
        <strain evidence="2">IBRC-M 10906</strain>
    </source>
</reference>
<dbReference type="PRINTS" id="PR00111">
    <property type="entry name" value="ABHYDROLASE"/>
</dbReference>
<dbReference type="InterPro" id="IPR029058">
    <property type="entry name" value="AB_hydrolase_fold"/>
</dbReference>
<dbReference type="SUPFAM" id="SSF53474">
    <property type="entry name" value="alpha/beta-Hydrolases"/>
    <property type="match status" value="1"/>
</dbReference>
<dbReference type="RefSeq" id="WP_377390649.1">
    <property type="nucleotide sequence ID" value="NZ_JBHSAN010000024.1"/>
</dbReference>